<reference evidence="2 3" key="1">
    <citation type="submission" date="2022-04" db="EMBL/GenBank/DDBJ databases">
        <title>Streptomyces sp. nov. LCR6-01 isolated from Lichen of Dirinaria sp.</title>
        <authorList>
            <person name="Kanchanasin P."/>
            <person name="Tanasupawat S."/>
            <person name="Phongsopitanun W."/>
        </authorList>
    </citation>
    <scope>NUCLEOTIDE SEQUENCE [LARGE SCALE GENOMIC DNA]</scope>
    <source>
        <strain evidence="2 3">LCR6-01</strain>
    </source>
</reference>
<evidence type="ECO:0000313" key="2">
    <source>
        <dbReference type="EMBL" id="MCK8680977.1"/>
    </source>
</evidence>
<dbReference type="InterPro" id="IPR049244">
    <property type="entry name" value="DUF6879"/>
</dbReference>
<sequence length="175" mass="20384">MPEFIDDEDFGSYFETFDHTAWRLETRRGYASDRVSEKFHRWSESGVLPDDSHRPWCRNVRRQTAAGKRIERVRLVDTPLTPEQRYLLASAKANNAAGEDIRTLRRDEADRLRLGSEDFWLFDACRALVLHFDKADEYLGAELVTDLARVVRFCQLRDAAWHFAIPHEALATEAQ</sequence>
<name>A0ABT0II22_9ACTN</name>
<dbReference type="EMBL" id="JALPTH010000033">
    <property type="protein sequence ID" value="MCK8680977.1"/>
    <property type="molecule type" value="Genomic_DNA"/>
</dbReference>
<evidence type="ECO:0000259" key="1">
    <source>
        <dbReference type="Pfam" id="PF21806"/>
    </source>
</evidence>
<dbReference type="Proteomes" id="UP001522868">
    <property type="component" value="Unassembled WGS sequence"/>
</dbReference>
<feature type="domain" description="DUF6879" evidence="1">
    <location>
        <begin position="8"/>
        <end position="169"/>
    </location>
</feature>
<evidence type="ECO:0000313" key="3">
    <source>
        <dbReference type="Proteomes" id="UP001522868"/>
    </source>
</evidence>
<dbReference type="Pfam" id="PF21806">
    <property type="entry name" value="DUF6879"/>
    <property type="match status" value="1"/>
</dbReference>
<dbReference type="RefSeq" id="WP_248636802.1">
    <property type="nucleotide sequence ID" value="NZ_JALPTH010000033.1"/>
</dbReference>
<protein>
    <recommendedName>
        <fullName evidence="1">DUF6879 domain-containing protein</fullName>
    </recommendedName>
</protein>
<organism evidence="2 3">
    <name type="scientific">Streptomyces lichenis</name>
    <dbReference type="NCBI Taxonomy" id="2306967"/>
    <lineage>
        <taxon>Bacteria</taxon>
        <taxon>Bacillati</taxon>
        <taxon>Actinomycetota</taxon>
        <taxon>Actinomycetes</taxon>
        <taxon>Kitasatosporales</taxon>
        <taxon>Streptomycetaceae</taxon>
        <taxon>Streptomyces</taxon>
    </lineage>
</organism>
<comment type="caution">
    <text evidence="2">The sequence shown here is derived from an EMBL/GenBank/DDBJ whole genome shotgun (WGS) entry which is preliminary data.</text>
</comment>
<gene>
    <name evidence="2" type="ORF">M1O15_27020</name>
</gene>
<accession>A0ABT0II22</accession>
<proteinExistence type="predicted"/>
<keyword evidence="3" id="KW-1185">Reference proteome</keyword>